<dbReference type="EMBL" id="BLXT01001415">
    <property type="protein sequence ID" value="GFN85512.1"/>
    <property type="molecule type" value="Genomic_DNA"/>
</dbReference>
<feature type="region of interest" description="Disordered" evidence="1">
    <location>
        <begin position="1"/>
        <end position="20"/>
    </location>
</feature>
<sequence>MQTSVQGMLVDEEQSEPSGTRKMLALIDEKCLQDSLIRVYIDGSTTNMVMNGAAGIVTNHAKSRIKLSVLPLGSAIQLSNSSTHL</sequence>
<evidence type="ECO:0000313" key="2">
    <source>
        <dbReference type="EMBL" id="GFN85512.1"/>
    </source>
</evidence>
<gene>
    <name evidence="2" type="ORF">PoB_001201800</name>
</gene>
<protein>
    <submittedName>
        <fullName evidence="2">Uncharacterized protein</fullName>
    </submittedName>
</protein>
<accession>A0AAV3YT12</accession>
<evidence type="ECO:0000313" key="3">
    <source>
        <dbReference type="Proteomes" id="UP000735302"/>
    </source>
</evidence>
<dbReference type="AlphaFoldDB" id="A0AAV3YT12"/>
<name>A0AAV3YT12_9GAST</name>
<comment type="caution">
    <text evidence="2">The sequence shown here is derived from an EMBL/GenBank/DDBJ whole genome shotgun (WGS) entry which is preliminary data.</text>
</comment>
<evidence type="ECO:0000256" key="1">
    <source>
        <dbReference type="SAM" id="MobiDB-lite"/>
    </source>
</evidence>
<reference evidence="2 3" key="1">
    <citation type="journal article" date="2021" name="Elife">
        <title>Chloroplast acquisition without the gene transfer in kleptoplastic sea slugs, Plakobranchus ocellatus.</title>
        <authorList>
            <person name="Maeda T."/>
            <person name="Takahashi S."/>
            <person name="Yoshida T."/>
            <person name="Shimamura S."/>
            <person name="Takaki Y."/>
            <person name="Nagai Y."/>
            <person name="Toyoda A."/>
            <person name="Suzuki Y."/>
            <person name="Arimoto A."/>
            <person name="Ishii H."/>
            <person name="Satoh N."/>
            <person name="Nishiyama T."/>
            <person name="Hasebe M."/>
            <person name="Maruyama T."/>
            <person name="Minagawa J."/>
            <person name="Obokata J."/>
            <person name="Shigenobu S."/>
        </authorList>
    </citation>
    <scope>NUCLEOTIDE SEQUENCE [LARGE SCALE GENOMIC DNA]</scope>
</reference>
<keyword evidence="3" id="KW-1185">Reference proteome</keyword>
<organism evidence="2 3">
    <name type="scientific">Plakobranchus ocellatus</name>
    <dbReference type="NCBI Taxonomy" id="259542"/>
    <lineage>
        <taxon>Eukaryota</taxon>
        <taxon>Metazoa</taxon>
        <taxon>Spiralia</taxon>
        <taxon>Lophotrochozoa</taxon>
        <taxon>Mollusca</taxon>
        <taxon>Gastropoda</taxon>
        <taxon>Heterobranchia</taxon>
        <taxon>Euthyneura</taxon>
        <taxon>Panpulmonata</taxon>
        <taxon>Sacoglossa</taxon>
        <taxon>Placobranchoidea</taxon>
        <taxon>Plakobranchidae</taxon>
        <taxon>Plakobranchus</taxon>
    </lineage>
</organism>
<proteinExistence type="predicted"/>
<dbReference type="Proteomes" id="UP000735302">
    <property type="component" value="Unassembled WGS sequence"/>
</dbReference>